<dbReference type="RefSeq" id="WP_145891663.1">
    <property type="nucleotide sequence ID" value="NZ_CP032704.1"/>
</dbReference>
<dbReference type="InterPro" id="IPR032710">
    <property type="entry name" value="NTF2-like_dom_sf"/>
</dbReference>
<organism evidence="2 3">
    <name type="scientific">Candidatus Pantoea soli</name>
    <dbReference type="NCBI Taxonomy" id="3098669"/>
    <lineage>
        <taxon>Bacteria</taxon>
        <taxon>Pseudomonadati</taxon>
        <taxon>Pseudomonadota</taxon>
        <taxon>Gammaproteobacteria</taxon>
        <taxon>Enterobacterales</taxon>
        <taxon>Erwiniaceae</taxon>
        <taxon>Pantoea</taxon>
    </lineage>
</organism>
<geneLocation type="plasmid" evidence="2 3">
    <name>unnamed2</name>
</geneLocation>
<proteinExistence type="predicted"/>
<reference evidence="2 3" key="1">
    <citation type="submission" date="2018-10" db="EMBL/GenBank/DDBJ databases">
        <title>Genome Sequencing of Pantoea dispersa DSM 32899.</title>
        <authorList>
            <person name="Nawrath M."/>
            <person name="Ottenheim C."/>
            <person name="Wilm A."/>
            <person name="Zimmermann W."/>
            <person name="Wu J.C."/>
        </authorList>
    </citation>
    <scope>NUCLEOTIDE SEQUENCE [LARGE SCALE GENOMIC DNA]</scope>
    <source>
        <strain evidence="2 3">DSM 32899</strain>
        <plasmid evidence="2 3">unnamed2</plasmid>
    </source>
</reference>
<name>A0A518XJ70_9GAMM</name>
<dbReference type="Pfam" id="PF14534">
    <property type="entry name" value="DUF4440"/>
    <property type="match status" value="1"/>
</dbReference>
<keyword evidence="3" id="KW-1185">Reference proteome</keyword>
<dbReference type="EMBL" id="CP032704">
    <property type="protein sequence ID" value="QDY44235.1"/>
    <property type="molecule type" value="Genomic_DNA"/>
</dbReference>
<evidence type="ECO:0000259" key="1">
    <source>
        <dbReference type="Pfam" id="PF14534"/>
    </source>
</evidence>
<dbReference type="OrthoDB" id="5383110at2"/>
<dbReference type="KEGG" id="pdis:D8B20_20075"/>
<protein>
    <submittedName>
        <fullName evidence="2">Nuclear transport factor 2 family protein</fullName>
    </submittedName>
</protein>
<dbReference type="Gene3D" id="3.10.450.50">
    <property type="match status" value="1"/>
</dbReference>
<dbReference type="AlphaFoldDB" id="A0A518XJ70"/>
<gene>
    <name evidence="2" type="ORF">D8B20_20075</name>
</gene>
<evidence type="ECO:0000313" key="2">
    <source>
        <dbReference type="EMBL" id="QDY44235.1"/>
    </source>
</evidence>
<feature type="domain" description="DUF4440" evidence="1">
    <location>
        <begin position="6"/>
        <end position="110"/>
    </location>
</feature>
<dbReference type="SUPFAM" id="SSF54427">
    <property type="entry name" value="NTF2-like"/>
    <property type="match status" value="1"/>
</dbReference>
<accession>A0A518XJ70</accession>
<dbReference type="InterPro" id="IPR027843">
    <property type="entry name" value="DUF4440"/>
</dbReference>
<evidence type="ECO:0000313" key="3">
    <source>
        <dbReference type="Proteomes" id="UP000319411"/>
    </source>
</evidence>
<dbReference type="Proteomes" id="UP000319411">
    <property type="component" value="Plasmid unnamed2"/>
</dbReference>
<sequence>MQEAMKLEERLIEAMIRSDCETLNALIADSLIFINHVGQQVTKKEDLAMHASGQIVIEAVTRESFDACEYSGCLVVNTSLSVTGSYAGQRANGRFHYLRTWANTGTGWQVVGVKSSAA</sequence>
<keyword evidence="2" id="KW-0614">Plasmid</keyword>